<dbReference type="Pfam" id="PF25995">
    <property type="entry name" value="STB6_N"/>
    <property type="match status" value="1"/>
</dbReference>
<feature type="region of interest" description="Disordered" evidence="1">
    <location>
        <begin position="481"/>
        <end position="504"/>
    </location>
</feature>
<proteinExistence type="predicted"/>
<protein>
    <recommendedName>
        <fullName evidence="2">STB6-like N-terminal domain-containing protein</fullName>
    </recommendedName>
</protein>
<dbReference type="InterPro" id="IPR038919">
    <property type="entry name" value="STB2/STB2"/>
</dbReference>
<dbReference type="Proteomes" id="UP000662931">
    <property type="component" value="Chromosome 1"/>
</dbReference>
<gene>
    <name evidence="3" type="ORF">FOA43_000883</name>
</gene>
<dbReference type="PANTHER" id="PTHR31011">
    <property type="entry name" value="PROTEIN STB2-RELATED"/>
    <property type="match status" value="1"/>
</dbReference>
<sequence length="847" mass="96587">MSDVGLPPLMWAYLQPAVLSSHGSSMSPSVATPIATPIATPTHSEHESEDFFSSGSSSVVFVFPDTIAFDHVRDKCHHAFDTLPVSQIKIVGFESYLIEQWMCSRQTKNQIVIYTGNLSDTVVAYRLEIVNNRSIWPSSFRHYIDELSRSKHSFPTQSEYGTIYVTNVAQLDASLSLVPVPSGNLKDVYSCYVVNHDLKRLGCGSRSATVISIPPKPVEDKFKSTFHIPHEVSLDYAVREFVIVLQTFLYYYGFLRPQFCDGLYCDKTELALSQWWRMVSDIKYCTSLLKRRPPNCTLAISVRSVIGFTLFIRTLLDLGSNSFITPKDVMDARGFRLSILLFQKSQKIYREKSHEAFLDHETLVKLFEWAKTVKTNQNFAKDLTKVKNMMKNTVMDFASAKMKETFAGISPSSKDASKKFIDCQDFEQFLLLNLGRQLQYLFLGKGRPIEINKISLAAEYRRLQKTLLGPSDNKVNHGRLQMTSSNDSNGPSASNECRGHYDELPTSRDRIGTYGTNVIYDHNGTGIIDHSHGQKGSGECPYSYRQLCREDAEGLIFEKRLKRRHSIPSIEKEANIYGTEMEVLRSASDINKGVLYSSSGKHACALKRSNSFSLVDESLESGGTDCFEWKGTIDSNMITSEWLATQYIYLLRQFKLGVLQKAADLKNEVASSKIQFMKEIRLDRVLAKYRNTQSEYTKTVSRYCDLNDKFKTSYKISARLKYELRLLLQKTKEVETNLKSLEDINIQSLEQTIKKAAADFHVKAEKSQNMVQPCDRYNQVSDPNDLEWKTIIAKPYLIFYIFVCYIRCLWLMYFENRAVLSSGDESRAFQKLFQQIYNGKGSGPKHD</sequence>
<evidence type="ECO:0000313" key="3">
    <source>
        <dbReference type="EMBL" id="QPG73571.1"/>
    </source>
</evidence>
<feature type="compositionally biased region" description="Polar residues" evidence="1">
    <location>
        <begin position="481"/>
        <end position="495"/>
    </location>
</feature>
<dbReference type="RefSeq" id="XP_038777136.1">
    <property type="nucleotide sequence ID" value="XM_038921208.1"/>
</dbReference>
<accession>A0A875RWE9</accession>
<name>A0A875RWE9_EENNA</name>
<evidence type="ECO:0000259" key="2">
    <source>
        <dbReference type="Pfam" id="PF25995"/>
    </source>
</evidence>
<dbReference type="GO" id="GO:0070822">
    <property type="term" value="C:Sin3-type complex"/>
    <property type="evidence" value="ECO:0007669"/>
    <property type="project" value="TreeGrafter"/>
</dbReference>
<dbReference type="KEGG" id="bnn:FOA43_000883"/>
<keyword evidence="4" id="KW-1185">Reference proteome</keyword>
<evidence type="ECO:0000313" key="4">
    <source>
        <dbReference type="Proteomes" id="UP000662931"/>
    </source>
</evidence>
<dbReference type="EMBL" id="CP064812">
    <property type="protein sequence ID" value="QPG73571.1"/>
    <property type="molecule type" value="Genomic_DNA"/>
</dbReference>
<evidence type="ECO:0000256" key="1">
    <source>
        <dbReference type="SAM" id="MobiDB-lite"/>
    </source>
</evidence>
<feature type="domain" description="STB6-like N-terminal" evidence="2">
    <location>
        <begin position="60"/>
        <end position="201"/>
    </location>
</feature>
<dbReference type="AlphaFoldDB" id="A0A875RWE9"/>
<dbReference type="GeneID" id="62194284"/>
<dbReference type="PANTHER" id="PTHR31011:SF2">
    <property type="entry name" value="PROTEIN STB2-RELATED"/>
    <property type="match status" value="1"/>
</dbReference>
<organism evidence="3 4">
    <name type="scientific">Eeniella nana</name>
    <name type="common">Yeast</name>
    <name type="synonym">Brettanomyces nanus</name>
    <dbReference type="NCBI Taxonomy" id="13502"/>
    <lineage>
        <taxon>Eukaryota</taxon>
        <taxon>Fungi</taxon>
        <taxon>Dikarya</taxon>
        <taxon>Ascomycota</taxon>
        <taxon>Saccharomycotina</taxon>
        <taxon>Pichiomycetes</taxon>
        <taxon>Pichiales</taxon>
        <taxon>Pichiaceae</taxon>
        <taxon>Brettanomyces</taxon>
    </lineage>
</organism>
<dbReference type="OrthoDB" id="19806at2759"/>
<dbReference type="InterPro" id="IPR059025">
    <property type="entry name" value="STB6_N"/>
</dbReference>
<reference evidence="3" key="1">
    <citation type="submission" date="2020-10" db="EMBL/GenBank/DDBJ databases">
        <authorList>
            <person name="Roach M.J.R."/>
        </authorList>
    </citation>
    <scope>NUCLEOTIDE SEQUENCE</scope>
    <source>
        <strain evidence="3">CBS 1945</strain>
    </source>
</reference>